<feature type="region of interest" description="Disordered" evidence="1">
    <location>
        <begin position="1"/>
        <end position="62"/>
    </location>
</feature>
<dbReference type="AlphaFoldDB" id="A0A6J4UEB0"/>
<sequence>ARRCANCQLHLARRPRQPRRDLRATRRGGRSGGARQLVGDGPFLSDRPRGSTGGGDARGLQC</sequence>
<feature type="non-terminal residue" evidence="2">
    <location>
        <position position="1"/>
    </location>
</feature>
<feature type="compositionally biased region" description="Gly residues" evidence="1">
    <location>
        <begin position="51"/>
        <end position="62"/>
    </location>
</feature>
<accession>A0A6J4UEB0</accession>
<proteinExistence type="predicted"/>
<reference evidence="2" key="1">
    <citation type="submission" date="2020-02" db="EMBL/GenBank/DDBJ databases">
        <authorList>
            <person name="Meier V. D."/>
        </authorList>
    </citation>
    <scope>NUCLEOTIDE SEQUENCE</scope>
    <source>
        <strain evidence="2">AVDCRST_MAG88</strain>
    </source>
</reference>
<evidence type="ECO:0000256" key="1">
    <source>
        <dbReference type="SAM" id="MobiDB-lite"/>
    </source>
</evidence>
<name>A0A6J4UEB0_9BACT</name>
<organism evidence="2">
    <name type="scientific">uncultured Thermomicrobiales bacterium</name>
    <dbReference type="NCBI Taxonomy" id="1645740"/>
    <lineage>
        <taxon>Bacteria</taxon>
        <taxon>Pseudomonadati</taxon>
        <taxon>Thermomicrobiota</taxon>
        <taxon>Thermomicrobia</taxon>
        <taxon>Thermomicrobiales</taxon>
        <taxon>environmental samples</taxon>
    </lineage>
</organism>
<evidence type="ECO:0000313" key="2">
    <source>
        <dbReference type="EMBL" id="CAA9547898.1"/>
    </source>
</evidence>
<protein>
    <submittedName>
        <fullName evidence="2">Uncharacterized protein</fullName>
    </submittedName>
</protein>
<feature type="non-terminal residue" evidence="2">
    <location>
        <position position="62"/>
    </location>
</feature>
<gene>
    <name evidence="2" type="ORF">AVDCRST_MAG88-547</name>
</gene>
<dbReference type="EMBL" id="CADCWM010000186">
    <property type="protein sequence ID" value="CAA9547898.1"/>
    <property type="molecule type" value="Genomic_DNA"/>
</dbReference>